<sequence length="215" mass="24708">MPISSLVRKANKGLGWLAARAGSTYRVRLPDAQFDAYDAYDDIRYTLRVFLSAELNQAQKDVVWTIFEDNMRDLYTNSSFGWDPPSKLEELFNKLSRFVLVETNDHTIVAFAMFRFEHEEDEDVLYCYDLQIHQSQRRTGLGTLLVQALEAIGTAWRMEKIMLTVFKANANAIKFYEAAGLAMDESSPNYLHEGETPDELEVVDYDILSKPLFLP</sequence>
<proteinExistence type="inferred from homology"/>
<dbReference type="GO" id="GO:0043998">
    <property type="term" value="F:histone H2A acetyltransferase activity"/>
    <property type="evidence" value="ECO:0007669"/>
    <property type="project" value="InterPro"/>
</dbReference>
<keyword evidence="14" id="KW-1185">Reference proteome</keyword>
<evidence type="ECO:0000256" key="4">
    <source>
        <dbReference type="ARBA" id="ARBA00012950"/>
    </source>
</evidence>
<name>A0A9P7GG79_9AGAR</name>
<dbReference type="InterPro" id="IPR016181">
    <property type="entry name" value="Acyl_CoA_acyltransferase"/>
</dbReference>
<reference evidence="13" key="1">
    <citation type="submission" date="2020-07" db="EMBL/GenBank/DDBJ databases">
        <authorList>
            <person name="Nieuwenhuis M."/>
            <person name="Van De Peppel L.J.J."/>
        </authorList>
    </citation>
    <scope>NUCLEOTIDE SEQUENCE</scope>
    <source>
        <strain evidence="13">AP01</strain>
        <tissue evidence="13">Mycelium</tissue>
    </source>
</reference>
<evidence type="ECO:0000313" key="13">
    <source>
        <dbReference type="EMBL" id="KAG5648048.1"/>
    </source>
</evidence>
<evidence type="ECO:0000256" key="11">
    <source>
        <dbReference type="ARBA" id="ARBA00049524"/>
    </source>
</evidence>
<evidence type="ECO:0000256" key="2">
    <source>
        <dbReference type="ARBA" id="ARBA00004496"/>
    </source>
</evidence>
<accession>A0A9P7GG79</accession>
<comment type="subcellular location">
    <subcellularLocation>
        <location evidence="2">Cytoplasm</location>
    </subcellularLocation>
    <subcellularLocation>
        <location evidence="1">Nucleus</location>
    </subcellularLocation>
</comment>
<dbReference type="EMBL" id="JABCKV010000005">
    <property type="protein sequence ID" value="KAG5648048.1"/>
    <property type="molecule type" value="Genomic_DNA"/>
</dbReference>
<comment type="caution">
    <text evidence="13">The sequence shown here is derived from an EMBL/GenBank/DDBJ whole genome shotgun (WGS) entry which is preliminary data.</text>
</comment>
<dbReference type="InterPro" id="IPR000182">
    <property type="entry name" value="GNAT_dom"/>
</dbReference>
<dbReference type="PROSITE" id="PS51186">
    <property type="entry name" value="GNAT"/>
    <property type="match status" value="1"/>
</dbReference>
<reference evidence="13" key="2">
    <citation type="submission" date="2021-10" db="EMBL/GenBank/DDBJ databases">
        <title>Phylogenomics reveals ancestral predisposition of the termite-cultivated fungus Termitomyces towards a domesticated lifestyle.</title>
        <authorList>
            <person name="Auxier B."/>
            <person name="Grum-Grzhimaylo A."/>
            <person name="Cardenas M.E."/>
            <person name="Lodge J.D."/>
            <person name="Laessoe T."/>
            <person name="Pedersen O."/>
            <person name="Smith M.E."/>
            <person name="Kuyper T.W."/>
            <person name="Franco-Molano E.A."/>
            <person name="Baroni T.J."/>
            <person name="Aanen D.K."/>
        </authorList>
    </citation>
    <scope>NUCLEOTIDE SEQUENCE</scope>
    <source>
        <strain evidence="13">AP01</strain>
        <tissue evidence="13">Mycelium</tissue>
    </source>
</reference>
<evidence type="ECO:0000256" key="8">
    <source>
        <dbReference type="ARBA" id="ARBA00023242"/>
    </source>
</evidence>
<dbReference type="GO" id="GO:0005737">
    <property type="term" value="C:cytoplasm"/>
    <property type="evidence" value="ECO:0007669"/>
    <property type="project" value="UniProtKB-SubCell"/>
</dbReference>
<evidence type="ECO:0000256" key="5">
    <source>
        <dbReference type="ARBA" id="ARBA00015043"/>
    </source>
</evidence>
<dbReference type="GO" id="GO:0005634">
    <property type="term" value="C:nucleus"/>
    <property type="evidence" value="ECO:0007669"/>
    <property type="project" value="UniProtKB-SubCell"/>
</dbReference>
<dbReference type="Gene3D" id="3.40.630.30">
    <property type="match status" value="1"/>
</dbReference>
<dbReference type="PANTHER" id="PTHR20531">
    <property type="entry name" value="N-ALPHA-ACETYLTRANSFERASE 40"/>
    <property type="match status" value="1"/>
</dbReference>
<evidence type="ECO:0000256" key="10">
    <source>
        <dbReference type="ARBA" id="ARBA00047821"/>
    </source>
</evidence>
<evidence type="ECO:0000256" key="3">
    <source>
        <dbReference type="ARBA" id="ARBA00008870"/>
    </source>
</evidence>
<comment type="catalytic activity">
    <reaction evidence="10">
        <text>N-terminal L-seryl-[histone H2A] + acetyl-CoA = N-terminal N(alpha)-acetyl-L-seryl-[histone H2A] + CoA + H(+)</text>
        <dbReference type="Rhea" id="RHEA:50600"/>
        <dbReference type="Rhea" id="RHEA-COMP:12742"/>
        <dbReference type="Rhea" id="RHEA-COMP:12744"/>
        <dbReference type="ChEBI" id="CHEBI:15378"/>
        <dbReference type="ChEBI" id="CHEBI:57287"/>
        <dbReference type="ChEBI" id="CHEBI:57288"/>
        <dbReference type="ChEBI" id="CHEBI:64738"/>
        <dbReference type="ChEBI" id="CHEBI:83690"/>
        <dbReference type="EC" id="2.3.1.257"/>
    </reaction>
</comment>
<dbReference type="OrthoDB" id="424551at2759"/>
<evidence type="ECO:0000259" key="12">
    <source>
        <dbReference type="PROSITE" id="PS51186"/>
    </source>
</evidence>
<dbReference type="SUPFAM" id="SSF55729">
    <property type="entry name" value="Acyl-CoA N-acyltransferases (Nat)"/>
    <property type="match status" value="1"/>
</dbReference>
<evidence type="ECO:0000313" key="14">
    <source>
        <dbReference type="Proteomes" id="UP000775547"/>
    </source>
</evidence>
<dbReference type="Pfam" id="PF00583">
    <property type="entry name" value="Acetyltransf_1"/>
    <property type="match status" value="1"/>
</dbReference>
<dbReference type="GO" id="GO:0010485">
    <property type="term" value="F:histone H4 acetyltransferase activity"/>
    <property type="evidence" value="ECO:0007669"/>
    <property type="project" value="InterPro"/>
</dbReference>
<keyword evidence="7" id="KW-0808">Transferase</keyword>
<dbReference type="AlphaFoldDB" id="A0A9P7GG79"/>
<comment type="similarity">
    <text evidence="3">Belongs to the acetyltransferase family. NAA40 subfamily.</text>
</comment>
<evidence type="ECO:0000256" key="7">
    <source>
        <dbReference type="ARBA" id="ARBA00022679"/>
    </source>
</evidence>
<evidence type="ECO:0000256" key="6">
    <source>
        <dbReference type="ARBA" id="ARBA00022490"/>
    </source>
</evidence>
<dbReference type="InterPro" id="IPR039949">
    <property type="entry name" value="NAA40"/>
</dbReference>
<dbReference type="GO" id="GO:1990189">
    <property type="term" value="F:protein N-terminal-serine acetyltransferase activity"/>
    <property type="evidence" value="ECO:0007669"/>
    <property type="project" value="UniProtKB-EC"/>
</dbReference>
<dbReference type="PANTHER" id="PTHR20531:SF1">
    <property type="entry name" value="N-ALPHA-ACETYLTRANSFERASE 40"/>
    <property type="match status" value="1"/>
</dbReference>
<protein>
    <recommendedName>
        <fullName evidence="5">N-alpha-acetyltransferase 40</fullName>
        <ecNumber evidence="4">2.3.1.257</ecNumber>
    </recommendedName>
</protein>
<keyword evidence="6" id="KW-0963">Cytoplasm</keyword>
<evidence type="ECO:0000256" key="9">
    <source>
        <dbReference type="ARBA" id="ARBA00023315"/>
    </source>
</evidence>
<keyword evidence="8" id="KW-0539">Nucleus</keyword>
<organism evidence="13 14">
    <name type="scientific">Asterophora parasitica</name>
    <dbReference type="NCBI Taxonomy" id="117018"/>
    <lineage>
        <taxon>Eukaryota</taxon>
        <taxon>Fungi</taxon>
        <taxon>Dikarya</taxon>
        <taxon>Basidiomycota</taxon>
        <taxon>Agaricomycotina</taxon>
        <taxon>Agaricomycetes</taxon>
        <taxon>Agaricomycetidae</taxon>
        <taxon>Agaricales</taxon>
        <taxon>Tricholomatineae</taxon>
        <taxon>Lyophyllaceae</taxon>
        <taxon>Asterophora</taxon>
    </lineage>
</organism>
<gene>
    <name evidence="13" type="ORF">DXG03_007083</name>
</gene>
<feature type="domain" description="N-acetyltransferase" evidence="12">
    <location>
        <begin position="61"/>
        <end position="203"/>
    </location>
</feature>
<dbReference type="Proteomes" id="UP000775547">
    <property type="component" value="Unassembled WGS sequence"/>
</dbReference>
<evidence type="ECO:0000256" key="1">
    <source>
        <dbReference type="ARBA" id="ARBA00004123"/>
    </source>
</evidence>
<keyword evidence="9" id="KW-0012">Acyltransferase</keyword>
<dbReference type="EC" id="2.3.1.257" evidence="4"/>
<comment type="catalytic activity">
    <reaction evidence="11">
        <text>N-terminal L-seryl-[histone H4] + acetyl-CoA = N-terminal N(alpha)-acetyl-L-seryl-[histone H4] + CoA + H(+)</text>
        <dbReference type="Rhea" id="RHEA:50596"/>
        <dbReference type="Rhea" id="RHEA-COMP:12740"/>
        <dbReference type="Rhea" id="RHEA-COMP:12743"/>
        <dbReference type="ChEBI" id="CHEBI:15378"/>
        <dbReference type="ChEBI" id="CHEBI:57287"/>
        <dbReference type="ChEBI" id="CHEBI:57288"/>
        <dbReference type="ChEBI" id="CHEBI:64738"/>
        <dbReference type="ChEBI" id="CHEBI:83690"/>
        <dbReference type="EC" id="2.3.1.257"/>
    </reaction>
</comment>